<keyword evidence="3" id="KW-1185">Reference proteome</keyword>
<evidence type="ECO:0000313" key="3">
    <source>
        <dbReference type="Proteomes" id="UP001234880"/>
    </source>
</evidence>
<proteinExistence type="predicted"/>
<dbReference type="EMBL" id="JAURUE010000001">
    <property type="protein sequence ID" value="MDP9611268.1"/>
    <property type="molecule type" value="Genomic_DNA"/>
</dbReference>
<protein>
    <submittedName>
        <fullName evidence="2">Uncharacterized protein</fullName>
    </submittedName>
</protein>
<sequence length="73" mass="8084">MTSRHSSTSTYNSPASSSTSPTGRTTASANARPLHPLPTPIDDRDTLTRRDIRRHDHRGSLLRESQRAVHLHG</sequence>
<comment type="caution">
    <text evidence="2">The sequence shown here is derived from an EMBL/GenBank/DDBJ whole genome shotgun (WGS) entry which is preliminary data.</text>
</comment>
<feature type="compositionally biased region" description="Basic and acidic residues" evidence="1">
    <location>
        <begin position="41"/>
        <end position="67"/>
    </location>
</feature>
<reference evidence="2 3" key="1">
    <citation type="submission" date="2023-07" db="EMBL/GenBank/DDBJ databases">
        <title>Sequencing the genomes of 1000 actinobacteria strains.</title>
        <authorList>
            <person name="Klenk H.-P."/>
        </authorList>
    </citation>
    <scope>NUCLEOTIDE SEQUENCE [LARGE SCALE GENOMIC DNA]</scope>
    <source>
        <strain evidence="2 3">DSM 41600</strain>
    </source>
</reference>
<gene>
    <name evidence="2" type="ORF">JOF35_003545</name>
</gene>
<evidence type="ECO:0000256" key="1">
    <source>
        <dbReference type="SAM" id="MobiDB-lite"/>
    </source>
</evidence>
<name>A0ABT9KS49_9ACTN</name>
<dbReference type="Proteomes" id="UP001234880">
    <property type="component" value="Unassembled WGS sequence"/>
</dbReference>
<feature type="region of interest" description="Disordered" evidence="1">
    <location>
        <begin position="1"/>
        <end position="73"/>
    </location>
</feature>
<organism evidence="2 3">
    <name type="scientific">Streptomyces demainii</name>
    <dbReference type="NCBI Taxonomy" id="588122"/>
    <lineage>
        <taxon>Bacteria</taxon>
        <taxon>Bacillati</taxon>
        <taxon>Actinomycetota</taxon>
        <taxon>Actinomycetes</taxon>
        <taxon>Kitasatosporales</taxon>
        <taxon>Streptomycetaceae</taxon>
        <taxon>Streptomyces</taxon>
    </lineage>
</organism>
<accession>A0ABT9KS49</accession>
<evidence type="ECO:0000313" key="2">
    <source>
        <dbReference type="EMBL" id="MDP9611268.1"/>
    </source>
</evidence>
<feature type="compositionally biased region" description="Low complexity" evidence="1">
    <location>
        <begin position="1"/>
        <end position="29"/>
    </location>
</feature>